<evidence type="ECO:0000256" key="6">
    <source>
        <dbReference type="ARBA" id="ARBA00022781"/>
    </source>
</evidence>
<evidence type="ECO:0000256" key="5">
    <source>
        <dbReference type="ARBA" id="ARBA00022692"/>
    </source>
</evidence>
<keyword evidence="9 12" id="KW-0472">Membrane</keyword>
<feature type="transmembrane region" description="Helical" evidence="12">
    <location>
        <begin position="172"/>
        <end position="194"/>
    </location>
</feature>
<dbReference type="GO" id="GO:0046933">
    <property type="term" value="F:proton-transporting ATP synthase activity, rotational mechanism"/>
    <property type="evidence" value="ECO:0007669"/>
    <property type="project" value="TreeGrafter"/>
</dbReference>
<feature type="transmembrane region" description="Helical" evidence="12">
    <location>
        <begin position="101"/>
        <end position="124"/>
    </location>
</feature>
<dbReference type="CTD" id="4508"/>
<dbReference type="GO" id="GO:0045259">
    <property type="term" value="C:proton-transporting ATP synthase complex"/>
    <property type="evidence" value="ECO:0007669"/>
    <property type="project" value="UniProtKB-KW"/>
</dbReference>
<dbReference type="InterPro" id="IPR045083">
    <property type="entry name" value="ATP_synth_F0_asu_bact/mt"/>
</dbReference>
<feature type="transmembrane region" description="Helical" evidence="12">
    <location>
        <begin position="201"/>
        <end position="225"/>
    </location>
</feature>
<dbReference type="PRINTS" id="PR00123">
    <property type="entry name" value="ATPASEA"/>
</dbReference>
<evidence type="ECO:0000256" key="11">
    <source>
        <dbReference type="RuleBase" id="RU004450"/>
    </source>
</evidence>
<dbReference type="PROSITE" id="PS00449">
    <property type="entry name" value="ATPASE_A"/>
    <property type="match status" value="1"/>
</dbReference>
<evidence type="ECO:0000256" key="4">
    <source>
        <dbReference type="ARBA" id="ARBA00022547"/>
    </source>
</evidence>
<dbReference type="PANTHER" id="PTHR11410">
    <property type="entry name" value="ATP SYNTHASE SUBUNIT A"/>
    <property type="match status" value="1"/>
</dbReference>
<organism evidence="13">
    <name type="scientific">Cyanoplax caverna</name>
    <dbReference type="NCBI Taxonomy" id="1503210"/>
    <lineage>
        <taxon>Eukaryota</taxon>
        <taxon>Metazoa</taxon>
        <taxon>Spiralia</taxon>
        <taxon>Lophotrochozoa</taxon>
        <taxon>Mollusca</taxon>
        <taxon>Polyplacophora</taxon>
        <taxon>Neoloricata</taxon>
        <taxon>Chitonida</taxon>
        <taxon>Acanthochitonina</taxon>
        <taxon>Tonicellidae</taxon>
        <taxon>Tonicellinae</taxon>
        <taxon>Cyanoplax</taxon>
    </lineage>
</organism>
<keyword evidence="7 12" id="KW-1133">Transmembrane helix</keyword>
<keyword evidence="3" id="KW-0813">Transport</keyword>
<dbReference type="InterPro" id="IPR023011">
    <property type="entry name" value="ATP_synth_F0_asu_AS"/>
</dbReference>
<evidence type="ECO:0000256" key="1">
    <source>
        <dbReference type="ARBA" id="ARBA00004141"/>
    </source>
</evidence>
<dbReference type="InterPro" id="IPR000568">
    <property type="entry name" value="ATP_synth_F0_asu"/>
</dbReference>
<dbReference type="RefSeq" id="YP_009131206.1">
    <property type="nucleotide sequence ID" value="NC_026848.1"/>
</dbReference>
<dbReference type="Gene3D" id="1.20.120.220">
    <property type="entry name" value="ATP synthase, F0 complex, subunit A"/>
    <property type="match status" value="1"/>
</dbReference>
<reference evidence="13" key="1">
    <citation type="journal article" date="2015" name="J. Nat. Hist.">
        <title>Molecular phylogeny of Acanthochitonina (Mollusca: Polyplacophora: Chitonida): three new mitochondrial genomes, rearranged gene orders and systematics.</title>
        <authorList>
            <person name="Irisarri I."/>
            <person name="Eernisse D.J."/>
            <person name="Zardoya R."/>
        </authorList>
    </citation>
    <scope>NUCLEOTIDE SEQUENCE</scope>
</reference>
<keyword evidence="6" id="KW-0375">Hydrogen ion transport</keyword>
<evidence type="ECO:0000256" key="9">
    <source>
        <dbReference type="ARBA" id="ARBA00023136"/>
    </source>
</evidence>
<evidence type="ECO:0000256" key="10">
    <source>
        <dbReference type="ARBA" id="ARBA00023310"/>
    </source>
</evidence>
<keyword evidence="8" id="KW-0406">Ion transport</keyword>
<dbReference type="EMBL" id="KJ569361">
    <property type="protein sequence ID" value="AIA77055.1"/>
    <property type="molecule type" value="Genomic_DNA"/>
</dbReference>
<sequence length="234" mass="26625">MMTDIFSSFDMNNFNLFSMTSNIWIFAILPLIIFQNTLWVMPSRSIAIILMLKMFMASQIMRNTGKNISGFMMMMVSMFLLLIFVNLMGLFPYVFSLSSQLSFALCYGLPLWLSLIISSIFYSFHGTVSHFLPSGAPSVLNPFLILVETVSINVRPITLSIRLVANMTAGHIILGLIASYLSVGFFTYSLPILLMMIFIQIFYFMFEMAICLIQAYIFSLLVGLYSDDHPMFLI</sequence>
<proteinExistence type="inferred from homology"/>
<dbReference type="GO" id="GO:0005743">
    <property type="term" value="C:mitochondrial inner membrane"/>
    <property type="evidence" value="ECO:0007669"/>
    <property type="project" value="UniProtKB-SubCell"/>
</dbReference>
<feature type="transmembrane region" description="Helical" evidence="12">
    <location>
        <begin position="39"/>
        <end position="56"/>
    </location>
</feature>
<comment type="subcellular location">
    <subcellularLocation>
        <location evidence="1">Membrane</location>
        <topology evidence="1">Multi-pass membrane protein</topology>
    </subcellularLocation>
    <subcellularLocation>
        <location evidence="11">Mitochondrion inner membrane</location>
        <topology evidence="11">Multi-pass membrane protein</topology>
    </subcellularLocation>
</comment>
<name>A0A0E3DEF0_9MOLL</name>
<evidence type="ECO:0000256" key="8">
    <source>
        <dbReference type="ARBA" id="ARBA00023065"/>
    </source>
</evidence>
<keyword evidence="5 12" id="KW-0812">Transmembrane</keyword>
<feature type="transmembrane region" description="Helical" evidence="12">
    <location>
        <begin position="12"/>
        <end position="33"/>
    </location>
</feature>
<keyword evidence="13" id="KW-0496">Mitochondrion</keyword>
<feature type="transmembrane region" description="Helical" evidence="12">
    <location>
        <begin position="68"/>
        <end position="95"/>
    </location>
</feature>
<dbReference type="AlphaFoldDB" id="A0A0E3DEF0"/>
<evidence type="ECO:0000313" key="13">
    <source>
        <dbReference type="EMBL" id="AIA77055.1"/>
    </source>
</evidence>
<feature type="transmembrane region" description="Helical" evidence="12">
    <location>
        <begin position="131"/>
        <end position="152"/>
    </location>
</feature>
<dbReference type="GeneID" id="24121091"/>
<keyword evidence="10" id="KW-0066">ATP synthesis</keyword>
<dbReference type="Pfam" id="PF00119">
    <property type="entry name" value="ATP-synt_A"/>
    <property type="match status" value="1"/>
</dbReference>
<accession>A0A0E3DEF0</accession>
<dbReference type="CDD" id="cd00310">
    <property type="entry name" value="ATP-synt_Fo_a_6"/>
    <property type="match status" value="1"/>
</dbReference>
<gene>
    <name evidence="13" type="primary">atp6</name>
</gene>
<evidence type="ECO:0000256" key="3">
    <source>
        <dbReference type="ARBA" id="ARBA00022448"/>
    </source>
</evidence>
<evidence type="ECO:0000256" key="2">
    <source>
        <dbReference type="ARBA" id="ARBA00006810"/>
    </source>
</evidence>
<dbReference type="SUPFAM" id="SSF81336">
    <property type="entry name" value="F1F0 ATP synthase subunit A"/>
    <property type="match status" value="1"/>
</dbReference>
<geneLocation type="mitochondrion" evidence="13"/>
<evidence type="ECO:0000256" key="12">
    <source>
        <dbReference type="SAM" id="Phobius"/>
    </source>
</evidence>
<dbReference type="PANTHER" id="PTHR11410:SF0">
    <property type="entry name" value="ATP SYNTHASE SUBUNIT A"/>
    <property type="match status" value="1"/>
</dbReference>
<dbReference type="InterPro" id="IPR035908">
    <property type="entry name" value="F0_ATP_A_sf"/>
</dbReference>
<protein>
    <recommendedName>
        <fullName evidence="11">ATP synthase subunit a</fullName>
    </recommendedName>
</protein>
<evidence type="ECO:0000256" key="7">
    <source>
        <dbReference type="ARBA" id="ARBA00022989"/>
    </source>
</evidence>
<dbReference type="NCBIfam" id="TIGR01131">
    <property type="entry name" value="ATP_synt_6_or_A"/>
    <property type="match status" value="1"/>
</dbReference>
<keyword evidence="4" id="KW-0138">CF(0)</keyword>
<comment type="similarity">
    <text evidence="2">Belongs to the ATPase A chain family.</text>
</comment>